<dbReference type="EMBL" id="QTTQ01000009">
    <property type="protein sequence ID" value="REE83669.1"/>
    <property type="molecule type" value="Genomic_DNA"/>
</dbReference>
<dbReference type="InterPro" id="IPR020018">
    <property type="entry name" value="Motility-assoc_lipoprot_GldH"/>
</dbReference>
<evidence type="ECO:0000256" key="1">
    <source>
        <dbReference type="SAM" id="SignalP"/>
    </source>
</evidence>
<dbReference type="Pfam" id="PF14109">
    <property type="entry name" value="GldH_lipo"/>
    <property type="match status" value="1"/>
</dbReference>
<dbReference type="NCBIfam" id="TIGR03511">
    <property type="entry name" value="GldH_lipo"/>
    <property type="match status" value="1"/>
</dbReference>
<organism evidence="2 3">
    <name type="scientific">Lutibacter oceani</name>
    <dbReference type="NCBI Taxonomy" id="1853311"/>
    <lineage>
        <taxon>Bacteria</taxon>
        <taxon>Pseudomonadati</taxon>
        <taxon>Bacteroidota</taxon>
        <taxon>Flavobacteriia</taxon>
        <taxon>Flavobacteriales</taxon>
        <taxon>Flavobacteriaceae</taxon>
        <taxon>Lutibacter</taxon>
    </lineage>
</organism>
<dbReference type="Proteomes" id="UP000256429">
    <property type="component" value="Unassembled WGS sequence"/>
</dbReference>
<evidence type="ECO:0000313" key="2">
    <source>
        <dbReference type="EMBL" id="REE83669.1"/>
    </source>
</evidence>
<feature type="signal peptide" evidence="1">
    <location>
        <begin position="1"/>
        <end position="27"/>
    </location>
</feature>
<dbReference type="PROSITE" id="PS51257">
    <property type="entry name" value="PROKAR_LIPOPROTEIN"/>
    <property type="match status" value="1"/>
</dbReference>
<keyword evidence="3" id="KW-1185">Reference proteome</keyword>
<keyword evidence="2" id="KW-0449">Lipoprotein</keyword>
<dbReference type="AlphaFoldDB" id="A0A3D9RUL4"/>
<accession>A0A3D9RUL4</accession>
<name>A0A3D9RUL4_9FLAO</name>
<keyword evidence="1" id="KW-0732">Signal</keyword>
<evidence type="ECO:0000313" key="3">
    <source>
        <dbReference type="Proteomes" id="UP000256429"/>
    </source>
</evidence>
<sequence>MQTILTKNNNFIILFCALLLMSCTTNIVYDKYTPIENHQWFSENKIEFIVNNLDTISKKNVFINIRNNKNYEFSSLFLIANIEFPSGLQVVDTLEYEMTDAAGNWLGTGFTELKENKLFYKENVLFSEKGDYKFNIKQATRSIHDIKGENPLNGITDVGLSIEKVK</sequence>
<reference evidence="2 3" key="1">
    <citation type="submission" date="2018-08" db="EMBL/GenBank/DDBJ databases">
        <title>Genomic Encyclopedia of Type Strains, Phase III (KMG-III): the genomes of soil and plant-associated and newly described type strains.</title>
        <authorList>
            <person name="Whitman W."/>
        </authorList>
    </citation>
    <scope>NUCLEOTIDE SEQUENCE [LARGE SCALE GENOMIC DNA]</scope>
    <source>
        <strain evidence="2 3">325-5</strain>
    </source>
</reference>
<protein>
    <submittedName>
        <fullName evidence="2">Gliding motility-associated lipoprotein GldH</fullName>
    </submittedName>
</protein>
<comment type="caution">
    <text evidence="2">The sequence shown here is derived from an EMBL/GenBank/DDBJ whole genome shotgun (WGS) entry which is preliminary data.</text>
</comment>
<gene>
    <name evidence="2" type="ORF">BX611_0963</name>
</gene>
<feature type="chain" id="PRO_5017671839" evidence="1">
    <location>
        <begin position="28"/>
        <end position="166"/>
    </location>
</feature>
<proteinExistence type="predicted"/>